<proteinExistence type="predicted"/>
<dbReference type="Proteomes" id="UP001295684">
    <property type="component" value="Unassembled WGS sequence"/>
</dbReference>
<evidence type="ECO:0000313" key="3">
    <source>
        <dbReference type="EMBL" id="CAI2358837.1"/>
    </source>
</evidence>
<keyword evidence="4" id="KW-1185">Reference proteome</keyword>
<dbReference type="EMBL" id="CAMPGE010000114">
    <property type="protein sequence ID" value="CAI2358837.1"/>
    <property type="molecule type" value="Genomic_DNA"/>
</dbReference>
<feature type="region of interest" description="Disordered" evidence="2">
    <location>
        <begin position="620"/>
        <end position="650"/>
    </location>
</feature>
<gene>
    <name evidence="3" type="ORF">ECRASSUSDP1_LOCUS120</name>
</gene>
<comment type="caution">
    <text evidence="3">The sequence shown here is derived from an EMBL/GenBank/DDBJ whole genome shotgun (WGS) entry which is preliminary data.</text>
</comment>
<keyword evidence="1" id="KW-0175">Coiled coil</keyword>
<feature type="compositionally biased region" description="Basic and acidic residues" evidence="2">
    <location>
        <begin position="621"/>
        <end position="650"/>
    </location>
</feature>
<name>A0AAD1U1Q1_EUPCR</name>
<reference evidence="3" key="1">
    <citation type="submission" date="2023-07" db="EMBL/GenBank/DDBJ databases">
        <authorList>
            <consortium name="AG Swart"/>
            <person name="Singh M."/>
            <person name="Singh A."/>
            <person name="Seah K."/>
            <person name="Emmerich C."/>
        </authorList>
    </citation>
    <scope>NUCLEOTIDE SEQUENCE</scope>
    <source>
        <strain evidence="3">DP1</strain>
    </source>
</reference>
<protein>
    <submittedName>
        <fullName evidence="3">Uncharacterized protein</fullName>
    </submittedName>
</protein>
<organism evidence="3 4">
    <name type="scientific">Euplotes crassus</name>
    <dbReference type="NCBI Taxonomy" id="5936"/>
    <lineage>
        <taxon>Eukaryota</taxon>
        <taxon>Sar</taxon>
        <taxon>Alveolata</taxon>
        <taxon>Ciliophora</taxon>
        <taxon>Intramacronucleata</taxon>
        <taxon>Spirotrichea</taxon>
        <taxon>Hypotrichia</taxon>
        <taxon>Euplotida</taxon>
        <taxon>Euplotidae</taxon>
        <taxon>Moneuplotes</taxon>
    </lineage>
</organism>
<feature type="compositionally biased region" description="Basic and acidic residues" evidence="2">
    <location>
        <begin position="520"/>
        <end position="529"/>
    </location>
</feature>
<evidence type="ECO:0000313" key="4">
    <source>
        <dbReference type="Proteomes" id="UP001295684"/>
    </source>
</evidence>
<sequence>MSRSSFSHKKGNSGGTFISTLKNCDNNFSGQNIEKADTSTLIKLIANLEKKKKTKKNSKNLSKAYLKSSKAQISLQHSKDEWTKNIFNKPKPKRQKYLKEYKRSKNSMLKCQNISVHKKNRHSRSFVINISPKVITRAERMLNQSSDHSRPRARSCSRSNYSFTCGKFVDTDYDKEIQKLKAKHRRDMMYVKKNMNRKFKRTIKQIEIQTDKRFIEQEQNHKKAVLKITKDWEEEREELDRKVTEFGQENKFLKNELREYKESHDDMIKEIERLKKIINSLEDENDAFKQHIHSQMIMENEKRQNMCEECLQTDILISARYSNKGVGQSIKSSISHNNLRQDSFPNFVTLEPILHNKSIHVSSARDLEPVNDRIHSQCDSKASFIGKPTFTKSGQFNNFSTFDNLNMNKRRHYSKNRTKLCQSQEDYKSPICLDVSDHKNSINTKKSSQAYEHNDGSARNMCDCECDNDNQRVSDIRSHSRISVCSKKEGTGDFTPTQIAREPLADVTNYYNSVIIDKSDNDDAIEDHPPSQNLLASQPEDDYTHGSKSNFEGIREEISRRKEYLSLSVQEPSKKQQSFIKPSRFTITKVERAMSNENRNHDNSNERYRTPIRRSLNFKTQDSHYRTKSDPYRSNKRDRTSGSRPRDSIKDFKNKLEGMKENIKHIQNKVGYLRRF</sequence>
<accession>A0AAD1U1Q1</accession>
<evidence type="ECO:0000256" key="2">
    <source>
        <dbReference type="SAM" id="MobiDB-lite"/>
    </source>
</evidence>
<evidence type="ECO:0000256" key="1">
    <source>
        <dbReference type="SAM" id="Coils"/>
    </source>
</evidence>
<feature type="region of interest" description="Disordered" evidence="2">
    <location>
        <begin position="520"/>
        <end position="548"/>
    </location>
</feature>
<feature type="coiled-coil region" evidence="1">
    <location>
        <begin position="229"/>
        <end position="291"/>
    </location>
</feature>
<dbReference type="AlphaFoldDB" id="A0AAD1U1Q1"/>